<dbReference type="EMBL" id="JARBJD010000491">
    <property type="protein sequence ID" value="KAK2941544.1"/>
    <property type="molecule type" value="Genomic_DNA"/>
</dbReference>
<protein>
    <submittedName>
        <fullName evidence="1">Uncharacterized protein</fullName>
    </submittedName>
</protein>
<organism evidence="1 2">
    <name type="scientific">Blattamonas nauphoetae</name>
    <dbReference type="NCBI Taxonomy" id="2049346"/>
    <lineage>
        <taxon>Eukaryota</taxon>
        <taxon>Metamonada</taxon>
        <taxon>Preaxostyla</taxon>
        <taxon>Oxymonadida</taxon>
        <taxon>Blattamonas</taxon>
    </lineage>
</organism>
<name>A0ABQ9WR14_9EUKA</name>
<evidence type="ECO:0000313" key="2">
    <source>
        <dbReference type="Proteomes" id="UP001281761"/>
    </source>
</evidence>
<accession>A0ABQ9WR14</accession>
<reference evidence="1 2" key="1">
    <citation type="journal article" date="2022" name="bioRxiv">
        <title>Genomics of Preaxostyla Flagellates Illuminates Evolutionary Transitions and the Path Towards Mitochondrial Loss.</title>
        <authorList>
            <person name="Novak L.V.F."/>
            <person name="Treitli S.C."/>
            <person name="Pyrih J."/>
            <person name="Halakuc P."/>
            <person name="Pipaliya S.V."/>
            <person name="Vacek V."/>
            <person name="Brzon O."/>
            <person name="Soukal P."/>
            <person name="Eme L."/>
            <person name="Dacks J.B."/>
            <person name="Karnkowska A."/>
            <person name="Elias M."/>
            <person name="Hampl V."/>
        </authorList>
    </citation>
    <scope>NUCLEOTIDE SEQUENCE [LARGE SCALE GENOMIC DNA]</scope>
    <source>
        <strain evidence="1">NAU3</strain>
        <tissue evidence="1">Gut</tissue>
    </source>
</reference>
<comment type="caution">
    <text evidence="1">The sequence shown here is derived from an EMBL/GenBank/DDBJ whole genome shotgun (WGS) entry which is preliminary data.</text>
</comment>
<keyword evidence="2" id="KW-1185">Reference proteome</keyword>
<evidence type="ECO:0000313" key="1">
    <source>
        <dbReference type="EMBL" id="KAK2941544.1"/>
    </source>
</evidence>
<proteinExistence type="predicted"/>
<gene>
    <name evidence="1" type="ORF">BLNAU_23542</name>
</gene>
<sequence>MTKPSKYHDKSKTTRCDDGKRIFNLLHDLWKPNPAEPLIAALKHTRKLRGVRLAVKNHFNSQFTGLVQSLSTLYNRKGEGEKVELLQCLAQVCSYQDLRRCGFTATEGQYKYARSRWNHVTDQPRTATRVRPPSKNTIDLENDGDLMAAIIERTTVV</sequence>
<dbReference type="Proteomes" id="UP001281761">
    <property type="component" value="Unassembled WGS sequence"/>
</dbReference>